<evidence type="ECO:0000256" key="2">
    <source>
        <dbReference type="ARBA" id="ARBA00007733"/>
    </source>
</evidence>
<accession>X0WJA5</accession>
<dbReference type="Gene3D" id="3.40.50.10050">
    <property type="entry name" value="Translation initiation factor IF- 2, domain 3"/>
    <property type="match status" value="1"/>
</dbReference>
<dbReference type="Gene3D" id="2.40.30.10">
    <property type="entry name" value="Translation factors"/>
    <property type="match status" value="1"/>
</dbReference>
<dbReference type="EMBL" id="BARS01039818">
    <property type="protein sequence ID" value="GAG23312.1"/>
    <property type="molecule type" value="Genomic_DNA"/>
</dbReference>
<comment type="similarity">
    <text evidence="2">Belongs to the TRAFAC class translation factor GTPase superfamily. Classic translation factor GTPase family. IF-2 subfamily.</text>
</comment>
<dbReference type="InterPro" id="IPR004161">
    <property type="entry name" value="EFTu-like_2"/>
</dbReference>
<dbReference type="GO" id="GO:0003924">
    <property type="term" value="F:GTPase activity"/>
    <property type="evidence" value="ECO:0007669"/>
    <property type="project" value="InterPro"/>
</dbReference>
<evidence type="ECO:0000256" key="4">
    <source>
        <dbReference type="ARBA" id="ARBA00022741"/>
    </source>
</evidence>
<dbReference type="Pfam" id="PF03144">
    <property type="entry name" value="GTP_EFTU_D2"/>
    <property type="match status" value="1"/>
</dbReference>
<comment type="caution">
    <text evidence="9">The sequence shown here is derived from an EMBL/GenBank/DDBJ whole genome shotgun (WGS) entry which is preliminary data.</text>
</comment>
<dbReference type="GO" id="GO:0005525">
    <property type="term" value="F:GTP binding"/>
    <property type="evidence" value="ECO:0007669"/>
    <property type="project" value="UniProtKB-KW"/>
</dbReference>
<dbReference type="GO" id="GO:0005829">
    <property type="term" value="C:cytosol"/>
    <property type="evidence" value="ECO:0007669"/>
    <property type="project" value="TreeGrafter"/>
</dbReference>
<keyword evidence="3" id="KW-0396">Initiation factor</keyword>
<dbReference type="Pfam" id="PF11987">
    <property type="entry name" value="IF-2"/>
    <property type="match status" value="1"/>
</dbReference>
<reference evidence="9" key="1">
    <citation type="journal article" date="2014" name="Front. Microbiol.">
        <title>High frequency of phylogenetically diverse reductive dehalogenase-homologous genes in deep subseafloor sedimentary metagenomes.</title>
        <authorList>
            <person name="Kawai M."/>
            <person name="Futagami T."/>
            <person name="Toyoda A."/>
            <person name="Takaki Y."/>
            <person name="Nishi S."/>
            <person name="Hori S."/>
            <person name="Arai W."/>
            <person name="Tsubouchi T."/>
            <person name="Morono Y."/>
            <person name="Uchiyama I."/>
            <person name="Ito T."/>
            <person name="Fujiyama A."/>
            <person name="Inagaki F."/>
            <person name="Takami H."/>
        </authorList>
    </citation>
    <scope>NUCLEOTIDE SEQUENCE</scope>
    <source>
        <strain evidence="9">Expedition CK06-06</strain>
    </source>
</reference>
<evidence type="ECO:0000313" key="9">
    <source>
        <dbReference type="EMBL" id="GAG23312.1"/>
    </source>
</evidence>
<name>X0WJA5_9ZZZZ</name>
<protein>
    <submittedName>
        <fullName evidence="9">Uncharacterized protein</fullName>
    </submittedName>
</protein>
<dbReference type="FunFam" id="2.40.30.10:FF:000008">
    <property type="entry name" value="Translation initiation factor IF-2"/>
    <property type="match status" value="1"/>
</dbReference>
<dbReference type="InterPro" id="IPR023115">
    <property type="entry name" value="TIF_IF2_dom3"/>
</dbReference>
<dbReference type="InterPro" id="IPR036925">
    <property type="entry name" value="TIF_IF2_dom3_sf"/>
</dbReference>
<dbReference type="PANTHER" id="PTHR43381:SF5">
    <property type="entry name" value="TR-TYPE G DOMAIN-CONTAINING PROTEIN"/>
    <property type="match status" value="1"/>
</dbReference>
<sequence>DVPQAGDKFYCLDDINRAKAAAEESQIRSRESSLAERTQVTLDNLFSQIDAGKTESLNLIIRADVQGSVDVLKKYLSDLSVEEVKINILHAAPGGITEGDVVLAEASNAIIIGFNVVPEEHASKTAEAKGVEIRLYNIIYRITEDLEKSMVGLLEPEEMEKALGRVTVRNTFKISRIGTVAGCYVSSGYVSKNAKMRLIRDNIVLKDNLSVESLKHFKDDVREVKAGLECGIKIAGFDDIKIDDVLEFYEIVKVA</sequence>
<dbReference type="FunFam" id="3.40.50.10050:FF:000001">
    <property type="entry name" value="Translation initiation factor IF-2"/>
    <property type="match status" value="1"/>
</dbReference>
<evidence type="ECO:0000259" key="7">
    <source>
        <dbReference type="Pfam" id="PF03144"/>
    </source>
</evidence>
<dbReference type="CDD" id="cd03692">
    <property type="entry name" value="mtIF2_IVc"/>
    <property type="match status" value="1"/>
</dbReference>
<evidence type="ECO:0000256" key="6">
    <source>
        <dbReference type="ARBA" id="ARBA00023134"/>
    </source>
</evidence>
<comment type="subcellular location">
    <subcellularLocation>
        <location evidence="1">Cytoplasm</location>
    </subcellularLocation>
</comment>
<dbReference type="PANTHER" id="PTHR43381">
    <property type="entry name" value="TRANSLATION INITIATION FACTOR IF-2-RELATED"/>
    <property type="match status" value="1"/>
</dbReference>
<dbReference type="AlphaFoldDB" id="X0WJA5"/>
<evidence type="ECO:0000259" key="8">
    <source>
        <dbReference type="Pfam" id="PF11987"/>
    </source>
</evidence>
<feature type="non-terminal residue" evidence="9">
    <location>
        <position position="255"/>
    </location>
</feature>
<evidence type="ECO:0000256" key="1">
    <source>
        <dbReference type="ARBA" id="ARBA00004496"/>
    </source>
</evidence>
<organism evidence="9">
    <name type="scientific">marine sediment metagenome</name>
    <dbReference type="NCBI Taxonomy" id="412755"/>
    <lineage>
        <taxon>unclassified sequences</taxon>
        <taxon>metagenomes</taxon>
        <taxon>ecological metagenomes</taxon>
    </lineage>
</organism>
<dbReference type="GO" id="GO:0003743">
    <property type="term" value="F:translation initiation factor activity"/>
    <property type="evidence" value="ECO:0007669"/>
    <property type="project" value="UniProtKB-KW"/>
</dbReference>
<gene>
    <name evidence="9" type="ORF">S01H1_60776</name>
</gene>
<evidence type="ECO:0000256" key="5">
    <source>
        <dbReference type="ARBA" id="ARBA00022917"/>
    </source>
</evidence>
<keyword evidence="6" id="KW-0342">GTP-binding</keyword>
<keyword evidence="4" id="KW-0547">Nucleotide-binding</keyword>
<dbReference type="SUPFAM" id="SSF52156">
    <property type="entry name" value="Initiation factor IF2/eIF5b, domain 3"/>
    <property type="match status" value="1"/>
</dbReference>
<dbReference type="InterPro" id="IPR000178">
    <property type="entry name" value="TF_IF2_bacterial-like"/>
</dbReference>
<evidence type="ECO:0000256" key="3">
    <source>
        <dbReference type="ARBA" id="ARBA00022540"/>
    </source>
</evidence>
<dbReference type="InterPro" id="IPR015760">
    <property type="entry name" value="TIF_IF2"/>
</dbReference>
<dbReference type="InterPro" id="IPR009000">
    <property type="entry name" value="Transl_B-barrel_sf"/>
</dbReference>
<feature type="non-terminal residue" evidence="9">
    <location>
        <position position="1"/>
    </location>
</feature>
<dbReference type="PROSITE" id="PS01176">
    <property type="entry name" value="IF2"/>
    <property type="match status" value="1"/>
</dbReference>
<feature type="domain" description="Translation initiation factor IF- 2" evidence="8">
    <location>
        <begin position="32"/>
        <end position="147"/>
    </location>
</feature>
<proteinExistence type="inferred from homology"/>
<dbReference type="SUPFAM" id="SSF50447">
    <property type="entry name" value="Translation proteins"/>
    <property type="match status" value="1"/>
</dbReference>
<keyword evidence="5" id="KW-0648">Protein biosynthesis</keyword>
<feature type="domain" description="Translation elongation factor EFTu-like" evidence="7">
    <location>
        <begin position="178"/>
        <end position="242"/>
    </location>
</feature>